<proteinExistence type="predicted"/>
<sequence length="166" mass="19941">MDSRSKDPDQIVYVKSRKLDWDDFQGEEERNADAVAMAYTGVSVRYEGSIRNGEVHLDIRVYAHFSKRQSWVLPQSKTDWTLAHEQRHFDITALNACALFEELKHFPFTDRFEEEIHSLQERYQKKNEDEQDEYDRRTNHGIYHESQREWNERIIKMLGEHADCFQ</sequence>
<dbReference type="RefSeq" id="WP_344822925.1">
    <property type="nucleotide sequence ID" value="NZ_BAABEZ010000004.1"/>
</dbReference>
<dbReference type="Pfam" id="PF06037">
    <property type="entry name" value="DUF922"/>
    <property type="match status" value="1"/>
</dbReference>
<keyword evidence="2" id="KW-1185">Reference proteome</keyword>
<gene>
    <name evidence="1" type="ORF">GCM10023092_08000</name>
</gene>
<dbReference type="InterPro" id="IPR010321">
    <property type="entry name" value="DUF922"/>
</dbReference>
<evidence type="ECO:0008006" key="3">
    <source>
        <dbReference type="Google" id="ProtNLM"/>
    </source>
</evidence>
<organism evidence="1 2">
    <name type="scientific">Rurimicrobium arvi</name>
    <dbReference type="NCBI Taxonomy" id="2049916"/>
    <lineage>
        <taxon>Bacteria</taxon>
        <taxon>Pseudomonadati</taxon>
        <taxon>Bacteroidota</taxon>
        <taxon>Chitinophagia</taxon>
        <taxon>Chitinophagales</taxon>
        <taxon>Chitinophagaceae</taxon>
        <taxon>Rurimicrobium</taxon>
    </lineage>
</organism>
<evidence type="ECO:0000313" key="1">
    <source>
        <dbReference type="EMBL" id="GAA4451051.1"/>
    </source>
</evidence>
<name>A0ABP8MKR4_9BACT</name>
<comment type="caution">
    <text evidence="1">The sequence shown here is derived from an EMBL/GenBank/DDBJ whole genome shotgun (WGS) entry which is preliminary data.</text>
</comment>
<protein>
    <recommendedName>
        <fullName evidence="3">DUF922 domain-containing protein</fullName>
    </recommendedName>
</protein>
<reference evidence="2" key="1">
    <citation type="journal article" date="2019" name="Int. J. Syst. Evol. Microbiol.">
        <title>The Global Catalogue of Microorganisms (GCM) 10K type strain sequencing project: providing services to taxonomists for standard genome sequencing and annotation.</title>
        <authorList>
            <consortium name="The Broad Institute Genomics Platform"/>
            <consortium name="The Broad Institute Genome Sequencing Center for Infectious Disease"/>
            <person name="Wu L."/>
            <person name="Ma J."/>
        </authorList>
    </citation>
    <scope>NUCLEOTIDE SEQUENCE [LARGE SCALE GENOMIC DNA]</scope>
    <source>
        <strain evidence="2">JCM 31921</strain>
    </source>
</reference>
<dbReference type="Proteomes" id="UP001501410">
    <property type="component" value="Unassembled WGS sequence"/>
</dbReference>
<accession>A0ABP8MKR4</accession>
<dbReference type="EMBL" id="BAABEZ010000004">
    <property type="protein sequence ID" value="GAA4451051.1"/>
    <property type="molecule type" value="Genomic_DNA"/>
</dbReference>
<evidence type="ECO:0000313" key="2">
    <source>
        <dbReference type="Proteomes" id="UP001501410"/>
    </source>
</evidence>